<accession>A0A4E0QKC0</accession>
<dbReference type="GO" id="GO:0016020">
    <property type="term" value="C:membrane"/>
    <property type="evidence" value="ECO:0007669"/>
    <property type="project" value="InterPro"/>
</dbReference>
<evidence type="ECO:0000256" key="3">
    <source>
        <dbReference type="ARBA" id="ARBA00022837"/>
    </source>
</evidence>
<gene>
    <name evidence="6" type="ORF">PN36_26675</name>
</gene>
<dbReference type="SUPFAM" id="SSF141072">
    <property type="entry name" value="CalX-like"/>
    <property type="match status" value="1"/>
</dbReference>
<keyword evidence="2" id="KW-0677">Repeat</keyword>
<dbReference type="GO" id="GO:0030001">
    <property type="term" value="P:metal ion transport"/>
    <property type="evidence" value="ECO:0007669"/>
    <property type="project" value="TreeGrafter"/>
</dbReference>
<dbReference type="InterPro" id="IPR013783">
    <property type="entry name" value="Ig-like_fold"/>
</dbReference>
<evidence type="ECO:0000313" key="7">
    <source>
        <dbReference type="Proteomes" id="UP000030428"/>
    </source>
</evidence>
<evidence type="ECO:0000313" key="6">
    <source>
        <dbReference type="EMBL" id="TGN99989.1"/>
    </source>
</evidence>
<comment type="caution">
    <text evidence="6">The sequence shown here is derived from an EMBL/GenBank/DDBJ whole genome shotgun (WGS) entry which is preliminary data.</text>
</comment>
<dbReference type="InterPro" id="IPR051171">
    <property type="entry name" value="CaCA"/>
</dbReference>
<proteinExistence type="predicted"/>
<feature type="domain" description="Calx-beta" evidence="5">
    <location>
        <begin position="42"/>
        <end position="141"/>
    </location>
</feature>
<dbReference type="AlphaFoldDB" id="A0A4E0QKC0"/>
<dbReference type="Proteomes" id="UP000030428">
    <property type="component" value="Unassembled WGS sequence"/>
</dbReference>
<protein>
    <recommendedName>
        <fullName evidence="5">Calx-beta domain-containing protein</fullName>
    </recommendedName>
</protein>
<reference evidence="6 7" key="1">
    <citation type="journal article" date="2016" name="Front. Microbiol.">
        <title>Single-Cell (Meta-)Genomics of a Dimorphic Candidatus Thiomargarita nelsonii Reveals Genomic Plasticity.</title>
        <authorList>
            <person name="Flood B.E."/>
            <person name="Fliss P."/>
            <person name="Jones D.S."/>
            <person name="Dick G.J."/>
            <person name="Jain S."/>
            <person name="Kaster A.K."/>
            <person name="Winkel M."/>
            <person name="Mussmann M."/>
            <person name="Bailey J."/>
        </authorList>
    </citation>
    <scope>NUCLEOTIDE SEQUENCE [LARGE SCALE GENOMIC DNA]</scope>
    <source>
        <strain evidence="6">Hydrate Ridge</strain>
    </source>
</reference>
<dbReference type="GO" id="GO:0007154">
    <property type="term" value="P:cell communication"/>
    <property type="evidence" value="ECO:0007669"/>
    <property type="project" value="InterPro"/>
</dbReference>
<dbReference type="Gene3D" id="2.60.40.2030">
    <property type="match status" value="1"/>
</dbReference>
<dbReference type="InterPro" id="IPR038081">
    <property type="entry name" value="CalX-like_sf"/>
</dbReference>
<dbReference type="EMBL" id="JSZA02000158">
    <property type="protein sequence ID" value="TGN99989.1"/>
    <property type="molecule type" value="Genomic_DNA"/>
</dbReference>
<keyword evidence="3" id="KW-0106">Calcium</keyword>
<dbReference type="SMART" id="SM00237">
    <property type="entry name" value="Calx_beta"/>
    <property type="match status" value="1"/>
</dbReference>
<name>A0A4E0QKC0_9GAMM</name>
<dbReference type="Pfam" id="PF03160">
    <property type="entry name" value="Calx-beta"/>
    <property type="match status" value="1"/>
</dbReference>
<dbReference type="PANTHER" id="PTHR11878">
    <property type="entry name" value="SODIUM/CALCIUM EXCHANGER"/>
    <property type="match status" value="1"/>
</dbReference>
<evidence type="ECO:0000256" key="4">
    <source>
        <dbReference type="ARBA" id="ARBA00023065"/>
    </source>
</evidence>
<dbReference type="Gene3D" id="2.60.40.10">
    <property type="entry name" value="Immunoglobulins"/>
    <property type="match status" value="1"/>
</dbReference>
<dbReference type="InterPro" id="IPR003644">
    <property type="entry name" value="Calx_beta"/>
</dbReference>
<dbReference type="PANTHER" id="PTHR11878:SF65">
    <property type="entry name" value="NA_CA-EXCHANGE PROTEIN, ISOFORM G"/>
    <property type="match status" value="1"/>
</dbReference>
<keyword evidence="1" id="KW-0732">Signal</keyword>
<keyword evidence="7" id="KW-1185">Reference proteome</keyword>
<evidence type="ECO:0000256" key="1">
    <source>
        <dbReference type="ARBA" id="ARBA00022729"/>
    </source>
</evidence>
<organism evidence="6 7">
    <name type="scientific">Candidatus Thiomargarita nelsonii</name>
    <dbReference type="NCBI Taxonomy" id="1003181"/>
    <lineage>
        <taxon>Bacteria</taxon>
        <taxon>Pseudomonadati</taxon>
        <taxon>Pseudomonadota</taxon>
        <taxon>Gammaproteobacteria</taxon>
        <taxon>Thiotrichales</taxon>
        <taxon>Thiotrichaceae</taxon>
        <taxon>Thiomargarita</taxon>
    </lineage>
</organism>
<evidence type="ECO:0000256" key="2">
    <source>
        <dbReference type="ARBA" id="ARBA00022737"/>
    </source>
</evidence>
<keyword evidence="4" id="KW-0813">Transport</keyword>
<sequence>MFVPNLRAGINLQNNNLINDDTAYDADFIAWLSQKNPVWRTQVSPSYCSNSLLQFSAADYNVNEEDGSATFTVTRSGASSQGAVSVDYATTDGTATAGSDYTQTTGTFYWADGDLADKTFTIAITDDSDSEGTETFTITLTSPISGENLDHATVTITDDDTTLVTLAEFTATTNETGILLEWQTTTELDNAGFHLWRATGEGWKYGSYSTVIRLTEQLIAAQGDFSVYSDADVETGVTYYYGLEDIDLNGQSTFHWDLIDSATAE</sequence>
<evidence type="ECO:0000259" key="5">
    <source>
        <dbReference type="SMART" id="SM00237"/>
    </source>
</evidence>
<keyword evidence="4" id="KW-0406">Ion transport</keyword>